<dbReference type="OrthoDB" id="4509827at2759"/>
<keyword evidence="2" id="KW-1185">Reference proteome</keyword>
<dbReference type="Proteomes" id="UP000246702">
    <property type="component" value="Unassembled WGS sequence"/>
</dbReference>
<dbReference type="RefSeq" id="XP_025472562.1">
    <property type="nucleotide sequence ID" value="XM_025613067.1"/>
</dbReference>
<dbReference type="GeneID" id="37115210"/>
<evidence type="ECO:0000313" key="2">
    <source>
        <dbReference type="Proteomes" id="UP000246702"/>
    </source>
</evidence>
<sequence length="110" mass="11689">MTLEVGTVSLLTSDSLVATESGSYAAAEIPATIYHWTGPRRRSSPDFLESEIGLVASPQHVHPRASWLADGVPWLVLVSTRTQVNLEILPGPGTISEPMVGGKPSCEHGI</sequence>
<dbReference type="AlphaFoldDB" id="A0A317XCF5"/>
<protein>
    <submittedName>
        <fullName evidence="1">Uncharacterized protein</fullName>
    </submittedName>
</protein>
<name>A0A317XCF5_9EURO</name>
<evidence type="ECO:0000313" key="1">
    <source>
        <dbReference type="EMBL" id="PWY95801.1"/>
    </source>
</evidence>
<comment type="caution">
    <text evidence="1">The sequence shown here is derived from an EMBL/GenBank/DDBJ whole genome shotgun (WGS) entry which is preliminary data.</text>
</comment>
<reference evidence="1 2" key="1">
    <citation type="submission" date="2016-12" db="EMBL/GenBank/DDBJ databases">
        <title>The genomes of Aspergillus section Nigri reveals drivers in fungal speciation.</title>
        <authorList>
            <consortium name="DOE Joint Genome Institute"/>
            <person name="Vesth T.C."/>
            <person name="Nybo J."/>
            <person name="Theobald S."/>
            <person name="Brandl J."/>
            <person name="Frisvad J.C."/>
            <person name="Nielsen K.F."/>
            <person name="Lyhne E.K."/>
            <person name="Kogle M.E."/>
            <person name="Kuo A."/>
            <person name="Riley R."/>
            <person name="Clum A."/>
            <person name="Nolan M."/>
            <person name="Lipzen A."/>
            <person name="Salamov A."/>
            <person name="Henrissat B."/>
            <person name="Wiebenga A."/>
            <person name="De Vries R.P."/>
            <person name="Grigoriev I.V."/>
            <person name="Mortensen U.H."/>
            <person name="Andersen M.R."/>
            <person name="Baker S.E."/>
        </authorList>
    </citation>
    <scope>NUCLEOTIDE SEQUENCE [LARGE SCALE GENOMIC DNA]</scope>
    <source>
        <strain evidence="1 2">CBS 115572</strain>
    </source>
</reference>
<accession>A0A317XCF5</accession>
<organism evidence="1 2">
    <name type="scientific">Aspergillus sclerotioniger CBS 115572</name>
    <dbReference type="NCBI Taxonomy" id="1450535"/>
    <lineage>
        <taxon>Eukaryota</taxon>
        <taxon>Fungi</taxon>
        <taxon>Dikarya</taxon>
        <taxon>Ascomycota</taxon>
        <taxon>Pezizomycotina</taxon>
        <taxon>Eurotiomycetes</taxon>
        <taxon>Eurotiomycetidae</taxon>
        <taxon>Eurotiales</taxon>
        <taxon>Aspergillaceae</taxon>
        <taxon>Aspergillus</taxon>
        <taxon>Aspergillus subgen. Circumdati</taxon>
    </lineage>
</organism>
<gene>
    <name evidence="1" type="ORF">BO94DRAFT_541898</name>
</gene>
<dbReference type="EMBL" id="MSFK01000002">
    <property type="protein sequence ID" value="PWY95801.1"/>
    <property type="molecule type" value="Genomic_DNA"/>
</dbReference>
<proteinExistence type="predicted"/>